<gene>
    <name evidence="3" type="ORF">OA50_05025</name>
</gene>
<keyword evidence="2" id="KW-0812">Transmembrane</keyword>
<dbReference type="Proteomes" id="UP000030960">
    <property type="component" value="Unassembled WGS sequence"/>
</dbReference>
<sequence>MTPHDQWGGQQIAEHTNGTSDVGMEDLGMGEAPRDITIDGNQWSGSSSGPRPIHKVPQRLHLSALAAEVAEREAARRRRRRWAFALPILAILALTAARLTLGAP</sequence>
<dbReference type="STRING" id="561184.SAMN05216376_105215"/>
<evidence type="ECO:0000313" key="3">
    <source>
        <dbReference type="EMBL" id="KHQ50350.1"/>
    </source>
</evidence>
<dbReference type="EMBL" id="JSUQ01000027">
    <property type="protein sequence ID" value="KHQ50350.1"/>
    <property type="molecule type" value="Genomic_DNA"/>
</dbReference>
<reference evidence="3 4" key="1">
    <citation type="submission" date="2014-10" db="EMBL/GenBank/DDBJ databases">
        <title>Genome sequence of Ponticoccus sp. strain UMTAT08 isolated from clonal culture of toxic dinoflagellate Alexandrium tamiyavanichii.</title>
        <authorList>
            <person name="Gan H.Y."/>
            <person name="Muhd D.-D."/>
            <person name="Mohd Noor M.E."/>
            <person name="Yeong Y.S."/>
            <person name="Usup G."/>
        </authorList>
    </citation>
    <scope>NUCLEOTIDE SEQUENCE [LARGE SCALE GENOMIC DNA]</scope>
    <source>
        <strain evidence="3 4">UMTAT08</strain>
    </source>
</reference>
<feature type="compositionally biased region" description="Polar residues" evidence="1">
    <location>
        <begin position="39"/>
        <end position="49"/>
    </location>
</feature>
<feature type="transmembrane region" description="Helical" evidence="2">
    <location>
        <begin position="82"/>
        <end position="101"/>
    </location>
</feature>
<accession>A0A0B3RGD5</accession>
<organism evidence="3 4">
    <name type="scientific">Mameliella alba</name>
    <dbReference type="NCBI Taxonomy" id="561184"/>
    <lineage>
        <taxon>Bacteria</taxon>
        <taxon>Pseudomonadati</taxon>
        <taxon>Pseudomonadota</taxon>
        <taxon>Alphaproteobacteria</taxon>
        <taxon>Rhodobacterales</taxon>
        <taxon>Roseobacteraceae</taxon>
        <taxon>Mameliella</taxon>
    </lineage>
</organism>
<feature type="region of interest" description="Disordered" evidence="1">
    <location>
        <begin position="1"/>
        <end position="56"/>
    </location>
</feature>
<proteinExistence type="predicted"/>
<evidence type="ECO:0000313" key="4">
    <source>
        <dbReference type="Proteomes" id="UP000030960"/>
    </source>
</evidence>
<evidence type="ECO:0000256" key="2">
    <source>
        <dbReference type="SAM" id="Phobius"/>
    </source>
</evidence>
<protein>
    <submittedName>
        <fullName evidence="3">Uncharacterized protein</fullName>
    </submittedName>
</protein>
<keyword evidence="2" id="KW-1133">Transmembrane helix</keyword>
<keyword evidence="2" id="KW-0472">Membrane</keyword>
<name>A0A0B3RGD5_9RHOB</name>
<dbReference type="AlphaFoldDB" id="A0A0B3RGD5"/>
<dbReference type="RefSeq" id="WP_043146198.1">
    <property type="nucleotide sequence ID" value="NZ_JSUQ01000027.1"/>
</dbReference>
<comment type="caution">
    <text evidence="3">The sequence shown here is derived from an EMBL/GenBank/DDBJ whole genome shotgun (WGS) entry which is preliminary data.</text>
</comment>
<keyword evidence="4" id="KW-1185">Reference proteome</keyword>
<evidence type="ECO:0000256" key="1">
    <source>
        <dbReference type="SAM" id="MobiDB-lite"/>
    </source>
</evidence>